<gene>
    <name evidence="3" type="ORF">CKY39_17830</name>
</gene>
<accession>A0A250DLK7</accession>
<dbReference type="InterPro" id="IPR042100">
    <property type="entry name" value="Bug_dom1"/>
</dbReference>
<proteinExistence type="inferred from homology"/>
<feature type="signal peptide" evidence="2">
    <location>
        <begin position="1"/>
        <end position="21"/>
    </location>
</feature>
<protein>
    <submittedName>
        <fullName evidence="3">ABC transporter substrate-binding protein</fullName>
    </submittedName>
</protein>
<dbReference type="RefSeq" id="WP_095745367.1">
    <property type="nucleotide sequence ID" value="NZ_CP023284.1"/>
</dbReference>
<dbReference type="CDD" id="cd13578">
    <property type="entry name" value="PBP2_Bug27"/>
    <property type="match status" value="1"/>
</dbReference>
<evidence type="ECO:0000256" key="1">
    <source>
        <dbReference type="ARBA" id="ARBA00006987"/>
    </source>
</evidence>
<reference evidence="3 4" key="1">
    <citation type="submission" date="2017-09" db="EMBL/GenBank/DDBJ databases">
        <title>The diverse metabolic capabilities of V. boronicumulans make it an excellent choice for continued studies on novel biodegradation.</title>
        <authorList>
            <person name="Sun S."/>
        </authorList>
    </citation>
    <scope>NUCLEOTIDE SEQUENCE [LARGE SCALE GENOMIC DNA]</scope>
    <source>
        <strain evidence="3 4">J1</strain>
    </source>
</reference>
<name>A0A250DLK7_9BURK</name>
<dbReference type="EMBL" id="CP023284">
    <property type="protein sequence ID" value="ATA54859.1"/>
    <property type="molecule type" value="Genomic_DNA"/>
</dbReference>
<dbReference type="Gene3D" id="3.40.190.150">
    <property type="entry name" value="Bordetella uptake gene, domain 1"/>
    <property type="match status" value="1"/>
</dbReference>
<dbReference type="InterPro" id="IPR005064">
    <property type="entry name" value="BUG"/>
</dbReference>
<sequence length="321" mass="34275">MTRARFFVALTAVALAAAAHAQEWPQRPVRIVVPFAAGSSPDILARIVNDKLAARIGQPLIVENKPGAGGNSGTDAVSKAQPDGYTFLLSVNAPLVYNTILYKNLPYDPFKDLVPVSLAATTPNVCVVSNSMGVDSVKGWLAAMKKNPGKFNFASTGNGSISHLGVELIKAKTQSFAVHIPYASSGQAVTAIVQGDVQYACLPPVTVMPQAKAGRLKALAVTSAERSALLPELPTLRESGLPDIQAVPWFAYMAPKGTPNDVVQRMSREIAAALKDPDTVKRLQTAYFDPVGSTPEGLSKFMDEELRRWKPVIDRAGLKPD</sequence>
<organism evidence="3 4">
    <name type="scientific">Variovorax boronicumulans</name>
    <dbReference type="NCBI Taxonomy" id="436515"/>
    <lineage>
        <taxon>Bacteria</taxon>
        <taxon>Pseudomonadati</taxon>
        <taxon>Pseudomonadota</taxon>
        <taxon>Betaproteobacteria</taxon>
        <taxon>Burkholderiales</taxon>
        <taxon>Comamonadaceae</taxon>
        <taxon>Variovorax</taxon>
    </lineage>
</organism>
<dbReference type="Gene3D" id="3.40.190.10">
    <property type="entry name" value="Periplasmic binding protein-like II"/>
    <property type="match status" value="1"/>
</dbReference>
<evidence type="ECO:0000256" key="2">
    <source>
        <dbReference type="SAM" id="SignalP"/>
    </source>
</evidence>
<feature type="chain" id="PRO_5013100620" evidence="2">
    <location>
        <begin position="22"/>
        <end position="321"/>
    </location>
</feature>
<dbReference type="KEGG" id="vbo:CKY39_17830"/>
<comment type="similarity">
    <text evidence="1">Belongs to the UPF0065 (bug) family.</text>
</comment>
<dbReference type="SUPFAM" id="SSF53850">
    <property type="entry name" value="Periplasmic binding protein-like II"/>
    <property type="match status" value="1"/>
</dbReference>
<dbReference type="PANTHER" id="PTHR42928">
    <property type="entry name" value="TRICARBOXYLATE-BINDING PROTEIN"/>
    <property type="match status" value="1"/>
</dbReference>
<dbReference type="Proteomes" id="UP000217154">
    <property type="component" value="Chromosome"/>
</dbReference>
<dbReference type="PIRSF" id="PIRSF017082">
    <property type="entry name" value="YflP"/>
    <property type="match status" value="1"/>
</dbReference>
<evidence type="ECO:0000313" key="4">
    <source>
        <dbReference type="Proteomes" id="UP000217154"/>
    </source>
</evidence>
<dbReference type="PANTHER" id="PTHR42928:SF5">
    <property type="entry name" value="BLR1237 PROTEIN"/>
    <property type="match status" value="1"/>
</dbReference>
<dbReference type="Pfam" id="PF03401">
    <property type="entry name" value="TctC"/>
    <property type="match status" value="1"/>
</dbReference>
<dbReference type="AlphaFoldDB" id="A0A250DLK7"/>
<keyword evidence="2" id="KW-0732">Signal</keyword>
<evidence type="ECO:0000313" key="3">
    <source>
        <dbReference type="EMBL" id="ATA54859.1"/>
    </source>
</evidence>